<protein>
    <submittedName>
        <fullName evidence="2">Uncharacterized protein</fullName>
    </submittedName>
</protein>
<organism evidence="2 3">
    <name type="scientific">Desulfofundulus thermosubterraneus DSM 16057</name>
    <dbReference type="NCBI Taxonomy" id="1121432"/>
    <lineage>
        <taxon>Bacteria</taxon>
        <taxon>Bacillati</taxon>
        <taxon>Bacillota</taxon>
        <taxon>Clostridia</taxon>
        <taxon>Eubacteriales</taxon>
        <taxon>Peptococcaceae</taxon>
        <taxon>Desulfofundulus</taxon>
    </lineage>
</organism>
<evidence type="ECO:0000313" key="3">
    <source>
        <dbReference type="Proteomes" id="UP000184529"/>
    </source>
</evidence>
<gene>
    <name evidence="2" type="ORF">SAMN02745219_01060</name>
</gene>
<evidence type="ECO:0000313" key="2">
    <source>
        <dbReference type="EMBL" id="SHI78386.1"/>
    </source>
</evidence>
<dbReference type="EMBL" id="FQZM01000011">
    <property type="protein sequence ID" value="SHI78386.1"/>
    <property type="molecule type" value="Genomic_DNA"/>
</dbReference>
<dbReference type="RefSeq" id="WP_165613197.1">
    <property type="nucleotide sequence ID" value="NZ_FQZM01000011.1"/>
</dbReference>
<dbReference type="AlphaFoldDB" id="A0A1M6DYT3"/>
<dbReference type="Proteomes" id="UP000184529">
    <property type="component" value="Unassembled WGS sequence"/>
</dbReference>
<sequence length="55" mass="6674">MSKNEIRKEQKTFRHELVREESPLELWDLNAKGKHLRENPYKTPPNNLTTKRKDK</sequence>
<feature type="region of interest" description="Disordered" evidence="1">
    <location>
        <begin position="32"/>
        <end position="55"/>
    </location>
</feature>
<accession>A0A1M6DYT3</accession>
<evidence type="ECO:0000256" key="1">
    <source>
        <dbReference type="SAM" id="MobiDB-lite"/>
    </source>
</evidence>
<reference evidence="3" key="1">
    <citation type="submission" date="2016-11" db="EMBL/GenBank/DDBJ databases">
        <authorList>
            <person name="Varghese N."/>
            <person name="Submissions S."/>
        </authorList>
    </citation>
    <scope>NUCLEOTIDE SEQUENCE [LARGE SCALE GENOMIC DNA]</scope>
    <source>
        <strain evidence="3">DSM 16057</strain>
    </source>
</reference>
<dbReference type="STRING" id="1121432.SAMN02745219_01060"/>
<keyword evidence="3" id="KW-1185">Reference proteome</keyword>
<proteinExistence type="predicted"/>
<name>A0A1M6DYT3_9FIRM</name>